<organism evidence="1 2">
    <name type="scientific">Orientia tsutsugamushi str. TA716</name>
    <dbReference type="NCBI Taxonomy" id="1359175"/>
    <lineage>
        <taxon>Bacteria</taxon>
        <taxon>Pseudomonadati</taxon>
        <taxon>Pseudomonadota</taxon>
        <taxon>Alphaproteobacteria</taxon>
        <taxon>Rickettsiales</taxon>
        <taxon>Rickettsiaceae</taxon>
        <taxon>Rickettsieae</taxon>
        <taxon>Orientia</taxon>
    </lineage>
</organism>
<evidence type="ECO:0000313" key="1">
    <source>
        <dbReference type="EMBL" id="KJV77311.1"/>
    </source>
</evidence>
<dbReference type="EMBL" id="LAOA01000006">
    <property type="protein sequence ID" value="KJV77311.1"/>
    <property type="molecule type" value="Genomic_DNA"/>
</dbReference>
<name>A0A0F3PBM3_ORITS</name>
<protein>
    <submittedName>
        <fullName evidence="1">Uncharacterized protein</fullName>
    </submittedName>
</protein>
<dbReference type="AlphaFoldDB" id="A0A0F3PBM3"/>
<sequence length="62" mass="6831">MNSAVWFFVIQAIAIQRLKFSFGATPCLFNIGNKAPPKGDQYITCPHLPASNIPGELKSPFH</sequence>
<comment type="caution">
    <text evidence="1">The sequence shown here is derived from an EMBL/GenBank/DDBJ whole genome shotgun (WGS) entry which is preliminary data.</text>
</comment>
<dbReference type="PATRIC" id="fig|1359175.3.peg.2449"/>
<proteinExistence type="predicted"/>
<accession>A0A0F3PBM3</accession>
<dbReference type="Proteomes" id="UP000033671">
    <property type="component" value="Unassembled WGS sequence"/>
</dbReference>
<gene>
    <name evidence="1" type="ORF">OTSTA716_0303</name>
</gene>
<reference evidence="1 2" key="1">
    <citation type="submission" date="2015-01" db="EMBL/GenBank/DDBJ databases">
        <title>Genome Sequencing of Rickettsiales.</title>
        <authorList>
            <person name="Daugherty S.C."/>
            <person name="Su Q."/>
            <person name="Abolude K."/>
            <person name="Beier-Sexton M."/>
            <person name="Carlyon J.A."/>
            <person name="Carter R."/>
            <person name="Day N.P."/>
            <person name="Dumler S.J."/>
            <person name="Dyachenko V."/>
            <person name="Godinez A."/>
            <person name="Kurtti T.J."/>
            <person name="Lichay M."/>
            <person name="Mullins K.E."/>
            <person name="Ott S."/>
            <person name="Pappas-Brown V."/>
            <person name="Paris D.H."/>
            <person name="Patel P."/>
            <person name="Richards A.L."/>
            <person name="Sadzewicz L."/>
            <person name="Sears K."/>
            <person name="Seidman D."/>
            <person name="Sengamalay N."/>
            <person name="Stenos J."/>
            <person name="Tallon L.J."/>
            <person name="Vincent G."/>
            <person name="Fraser C.M."/>
            <person name="Munderloh U."/>
            <person name="Dunning-Hotopp J.C."/>
        </authorList>
    </citation>
    <scope>NUCLEOTIDE SEQUENCE [LARGE SCALE GENOMIC DNA]</scope>
    <source>
        <strain evidence="1 2">TA716</strain>
    </source>
</reference>
<evidence type="ECO:0000313" key="2">
    <source>
        <dbReference type="Proteomes" id="UP000033671"/>
    </source>
</evidence>